<dbReference type="AlphaFoldDB" id="A0AAC9VJX6"/>
<organism evidence="1 2">
    <name type="scientific">Candidatus Williamhamiltonella defendens</name>
    <dbReference type="NCBI Taxonomy" id="138072"/>
    <lineage>
        <taxon>Bacteria</taxon>
        <taxon>Pseudomonadati</taxon>
        <taxon>Pseudomonadota</taxon>
        <taxon>Gammaproteobacteria</taxon>
        <taxon>Enterobacterales</taxon>
        <taxon>Enterobacteriaceae</taxon>
        <taxon>aphid secondary symbionts</taxon>
        <taxon>Candidatus Williamhamiltonella</taxon>
    </lineage>
</organism>
<dbReference type="Proteomes" id="UP000792865">
    <property type="component" value="Chromosome"/>
</dbReference>
<accession>A0AAC9VJX6</accession>
<dbReference type="EMBL" id="CP022932">
    <property type="protein sequence ID" value="ASV34233.1"/>
    <property type="molecule type" value="Genomic_DNA"/>
</dbReference>
<sequence>MKSNLIFRNTVLETIFHNKQIWFTSAQLAKALQYSSSKSVSPKTDERYNNSTPFKHNLLIFICSKSHLA</sequence>
<evidence type="ECO:0008006" key="3">
    <source>
        <dbReference type="Google" id="ProtNLM"/>
    </source>
</evidence>
<evidence type="ECO:0000313" key="1">
    <source>
        <dbReference type="EMBL" id="ASV34233.1"/>
    </source>
</evidence>
<proteinExistence type="predicted"/>
<gene>
    <name evidence="1" type="ORF">CJJ18_10065</name>
</gene>
<name>A0AAC9VJX6_9ENTR</name>
<protein>
    <recommendedName>
        <fullName evidence="3">Bro-N domain-containing protein</fullName>
    </recommendedName>
</protein>
<reference evidence="1" key="1">
    <citation type="submission" date="2017-08" db="EMBL/GenBank/DDBJ databases">
        <title>Genome sequence of Candidatus Hamiltonella defensa from Acyrthosiphon pisum strain MI47.</title>
        <authorList>
            <person name="Patel V.A."/>
            <person name="Chevignon G."/>
            <person name="Russell J.A."/>
            <person name="Oliver K.M."/>
        </authorList>
    </citation>
    <scope>NUCLEOTIDE SEQUENCE</scope>
    <source>
        <strain evidence="1">MI47</strain>
    </source>
</reference>
<evidence type="ECO:0000313" key="2">
    <source>
        <dbReference type="Proteomes" id="UP000792865"/>
    </source>
</evidence>